<accession>A0ABV6ZRK9</accession>
<dbReference type="EMBL" id="JBHGPK010000043">
    <property type="protein sequence ID" value="MFC2254752.1"/>
    <property type="molecule type" value="Genomic_DNA"/>
</dbReference>
<evidence type="ECO:0000313" key="2">
    <source>
        <dbReference type="Proteomes" id="UP001595190"/>
    </source>
</evidence>
<dbReference type="Proteomes" id="UP001595190">
    <property type="component" value="Unassembled WGS sequence"/>
</dbReference>
<reference evidence="1 2" key="1">
    <citation type="submission" date="2024-09" db="EMBL/GenBank/DDBJ databases">
        <title>Description of Labrys sedimenti sp. nov., isolated from a diclofenac-degrading enrichment culture, and genome-based reclassification of Labrys portucalensis as a later heterotypic synonym of Labrys neptuniae.</title>
        <authorList>
            <person name="Tancsics A."/>
            <person name="Csepanyi A."/>
        </authorList>
    </citation>
    <scope>NUCLEOTIDE SEQUENCE [LARGE SCALE GENOMIC DNA]</scope>
    <source>
        <strain evidence="1 2">LMG 23412</strain>
    </source>
</reference>
<evidence type="ECO:0008006" key="3">
    <source>
        <dbReference type="Google" id="ProtNLM"/>
    </source>
</evidence>
<comment type="caution">
    <text evidence="1">The sequence shown here is derived from an EMBL/GenBank/DDBJ whole genome shotgun (WGS) entry which is preliminary data.</text>
</comment>
<sequence>MAVLAGNMGGDDENLVTIQAGLLYESRAFTAASSTRNPVAEFAGIFSDEGTVMPVWLIRRVDSGYIYIVEHHGQYKIGKTTRTKQRMLAAQIRLPNMHLIGFKPFWGMSHHERRLHTGFVRSWYLASGIDLTAMTTLAIILEPDSKLYEG</sequence>
<organism evidence="1 2">
    <name type="scientific">Labrys neptuniae</name>
    <dbReference type="NCBI Taxonomy" id="376174"/>
    <lineage>
        <taxon>Bacteria</taxon>
        <taxon>Pseudomonadati</taxon>
        <taxon>Pseudomonadota</taxon>
        <taxon>Alphaproteobacteria</taxon>
        <taxon>Hyphomicrobiales</taxon>
        <taxon>Xanthobacteraceae</taxon>
        <taxon>Labrys</taxon>
    </lineage>
</organism>
<evidence type="ECO:0000313" key="1">
    <source>
        <dbReference type="EMBL" id="MFC2254752.1"/>
    </source>
</evidence>
<gene>
    <name evidence="1" type="ORF">ACETRX_34420</name>
</gene>
<proteinExistence type="predicted"/>
<dbReference type="RefSeq" id="WP_394315374.1">
    <property type="nucleotide sequence ID" value="NZ_JBHGPK010000043.1"/>
</dbReference>
<name>A0ABV6ZRK9_9HYPH</name>
<protein>
    <recommendedName>
        <fullName evidence="3">GIY-YIG nuclease family protein</fullName>
    </recommendedName>
</protein>